<name>A0ABW4JG51_9BACL</name>
<accession>A0ABW4JG51</accession>
<evidence type="ECO:0000313" key="1">
    <source>
        <dbReference type="EMBL" id="MFD1674405.1"/>
    </source>
</evidence>
<proteinExistence type="predicted"/>
<dbReference type="Proteomes" id="UP001597079">
    <property type="component" value="Unassembled WGS sequence"/>
</dbReference>
<dbReference type="InterPro" id="IPR016181">
    <property type="entry name" value="Acyl_CoA_acyltransferase"/>
</dbReference>
<keyword evidence="1" id="KW-0808">Transferase</keyword>
<dbReference type="EMBL" id="JBHUCX010000020">
    <property type="protein sequence ID" value="MFD1674405.1"/>
    <property type="molecule type" value="Genomic_DNA"/>
</dbReference>
<comment type="caution">
    <text evidence="1">The sequence shown here is derived from an EMBL/GenBank/DDBJ whole genome shotgun (WGS) entry which is preliminary data.</text>
</comment>
<protein>
    <submittedName>
        <fullName evidence="1">GNAT family N-acetyltransferase</fullName>
        <ecNumber evidence="1">2.3.1.-</ecNumber>
    </submittedName>
</protein>
<dbReference type="EC" id="2.3.1.-" evidence="1"/>
<keyword evidence="2" id="KW-1185">Reference proteome</keyword>
<dbReference type="GO" id="GO:0005524">
    <property type="term" value="F:ATP binding"/>
    <property type="evidence" value="ECO:0007669"/>
    <property type="project" value="UniProtKB-KW"/>
</dbReference>
<evidence type="ECO:0000313" key="2">
    <source>
        <dbReference type="Proteomes" id="UP001597079"/>
    </source>
</evidence>
<dbReference type="RefSeq" id="WP_377942275.1">
    <property type="nucleotide sequence ID" value="NZ_JBHUCX010000020.1"/>
</dbReference>
<dbReference type="GO" id="GO:0016746">
    <property type="term" value="F:acyltransferase activity"/>
    <property type="evidence" value="ECO:0007669"/>
    <property type="project" value="UniProtKB-KW"/>
</dbReference>
<keyword evidence="1" id="KW-0067">ATP-binding</keyword>
<dbReference type="Gene3D" id="3.40.630.30">
    <property type="match status" value="1"/>
</dbReference>
<dbReference type="Pfam" id="PF12746">
    <property type="entry name" value="GNAT_acetyltran"/>
    <property type="match status" value="1"/>
</dbReference>
<dbReference type="InterPro" id="IPR027365">
    <property type="entry name" value="GNAT_acetyltra_YdfB-like"/>
</dbReference>
<dbReference type="SUPFAM" id="SSF55729">
    <property type="entry name" value="Acyl-CoA N-acyltransferases (Nat)"/>
    <property type="match status" value="1"/>
</dbReference>
<sequence>MLSDMELMNFQARLLFNHDENGRLTTVNDGTNRIAPRFFLGHTKGGNVKRYLHSLGADVIEALQQATGDHDRINLAEIVHILNRDRQLDRIWIGPAYVFPDVRGRSTQAVRITQENQSLLQSHFSDFLGDLAAMQPFFVIVRDGVAVSLCCSARLSSVGAEASVQTAADFRGKGYGVEVSIAWAAAMQSRGLIALYSTSWHNSASQAVAKKLQLIQYGTDLHFS</sequence>
<gene>
    <name evidence="1" type="ORF">ACFSB2_06760</name>
</gene>
<organism evidence="1 2">
    <name type="scientific">Alicyclobacillus fodiniaquatilis</name>
    <dbReference type="NCBI Taxonomy" id="1661150"/>
    <lineage>
        <taxon>Bacteria</taxon>
        <taxon>Bacillati</taxon>
        <taxon>Bacillota</taxon>
        <taxon>Bacilli</taxon>
        <taxon>Bacillales</taxon>
        <taxon>Alicyclobacillaceae</taxon>
        <taxon>Alicyclobacillus</taxon>
    </lineage>
</organism>
<reference evidence="2" key="1">
    <citation type="journal article" date="2019" name="Int. J. Syst. Evol. Microbiol.">
        <title>The Global Catalogue of Microorganisms (GCM) 10K type strain sequencing project: providing services to taxonomists for standard genome sequencing and annotation.</title>
        <authorList>
            <consortium name="The Broad Institute Genomics Platform"/>
            <consortium name="The Broad Institute Genome Sequencing Center for Infectious Disease"/>
            <person name="Wu L."/>
            <person name="Ma J."/>
        </authorList>
    </citation>
    <scope>NUCLEOTIDE SEQUENCE [LARGE SCALE GENOMIC DNA]</scope>
    <source>
        <strain evidence="2">CGMCC 1.12286</strain>
    </source>
</reference>
<keyword evidence="1" id="KW-0012">Acyltransferase</keyword>
<keyword evidence="1" id="KW-0547">Nucleotide-binding</keyword>